<organism evidence="4 5">
    <name type="scientific">Amborella trichopoda</name>
    <dbReference type="NCBI Taxonomy" id="13333"/>
    <lineage>
        <taxon>Eukaryota</taxon>
        <taxon>Viridiplantae</taxon>
        <taxon>Streptophyta</taxon>
        <taxon>Embryophyta</taxon>
        <taxon>Tracheophyta</taxon>
        <taxon>Spermatophyta</taxon>
        <taxon>Magnoliopsida</taxon>
        <taxon>Amborellales</taxon>
        <taxon>Amborellaceae</taxon>
        <taxon>Amborella</taxon>
    </lineage>
</organism>
<evidence type="ECO:0000256" key="2">
    <source>
        <dbReference type="SAM" id="MobiDB-lite"/>
    </source>
</evidence>
<keyword evidence="1" id="KW-0863">Zinc-finger</keyword>
<proteinExistence type="predicted"/>
<evidence type="ECO:0000313" key="5">
    <source>
        <dbReference type="Proteomes" id="UP000017836"/>
    </source>
</evidence>
<accession>W1PME6</accession>
<keyword evidence="5" id="KW-1185">Reference proteome</keyword>
<sequence length="448" mass="50195">MKRRDDSVSRDVLCVFPLRILQPIYFSQWVMGLLQQLDWTLEQSFYNTLTMGSICCVAAREKTLTQSNNAPSPVPYMQYNQVNSMHSPSWSFQWDGRSHVETSVDSSVQAHRDMSGRSSGNMASEFKGEFGSGTISNGESPMESYRTPTWTKSPVHPHDSDDFNTSVSDINSSPSLMQKYPAEEKIFNRSPTLSDNSKSKLLQFVPSTPSASRSKTTDPSSSRNYLNDHGSQGGSSDRWSMRTFSELVASSRRERWSFDSECLVGKMTRSNSHHLSSPSMDLQACAICSKPLIDRSPYSSQNLITSYDAPVVGVLFCGHVYHADCLEHTTPEPNRYDPPCPLCLVGEKGLKIRISREKASRLDASDSRVRNKISRIGVADIDLDNESLVPNRHRDGKDPKMVATSSAKGFLGGPFLKRHFSIGSRTTRSVSENDSTRRKSFWGRIRRD</sequence>
<dbReference type="Proteomes" id="UP000017836">
    <property type="component" value="Unassembled WGS sequence"/>
</dbReference>
<feature type="compositionally biased region" description="Basic residues" evidence="2">
    <location>
        <begin position="438"/>
        <end position="448"/>
    </location>
</feature>
<dbReference type="Gene3D" id="3.30.40.10">
    <property type="entry name" value="Zinc/RING finger domain, C3HC4 (zinc finger)"/>
    <property type="match status" value="1"/>
</dbReference>
<reference evidence="5" key="1">
    <citation type="journal article" date="2013" name="Science">
        <title>The Amborella genome and the evolution of flowering plants.</title>
        <authorList>
            <consortium name="Amborella Genome Project"/>
        </authorList>
    </citation>
    <scope>NUCLEOTIDE SEQUENCE [LARGE SCALE GENOMIC DNA]</scope>
</reference>
<dbReference type="AlphaFoldDB" id="W1PME6"/>
<dbReference type="EMBL" id="KI393051">
    <property type="protein sequence ID" value="ERN09213.1"/>
    <property type="molecule type" value="Genomic_DNA"/>
</dbReference>
<feature type="region of interest" description="Disordered" evidence="2">
    <location>
        <begin position="426"/>
        <end position="448"/>
    </location>
</feature>
<feature type="domain" description="RING-type" evidence="3">
    <location>
        <begin position="285"/>
        <end position="343"/>
    </location>
</feature>
<feature type="region of interest" description="Disordered" evidence="2">
    <location>
        <begin position="107"/>
        <end position="175"/>
    </location>
</feature>
<feature type="compositionally biased region" description="Polar residues" evidence="2">
    <location>
        <begin position="163"/>
        <end position="175"/>
    </location>
</feature>
<dbReference type="InterPro" id="IPR013083">
    <property type="entry name" value="Znf_RING/FYVE/PHD"/>
</dbReference>
<gene>
    <name evidence="4" type="ORF">AMTR_s00014p00254440</name>
</gene>
<keyword evidence="1" id="KW-0862">Zinc</keyword>
<keyword evidence="1" id="KW-0479">Metal-binding</keyword>
<feature type="compositionally biased region" description="Polar residues" evidence="2">
    <location>
        <begin position="204"/>
        <end position="225"/>
    </location>
</feature>
<dbReference type="Gramene" id="ERN09213">
    <property type="protein sequence ID" value="ERN09213"/>
    <property type="gene ID" value="AMTR_s00014p00254440"/>
</dbReference>
<dbReference type="PROSITE" id="PS50089">
    <property type="entry name" value="ZF_RING_2"/>
    <property type="match status" value="1"/>
</dbReference>
<feature type="region of interest" description="Disordered" evidence="2">
    <location>
        <begin position="204"/>
        <end position="238"/>
    </location>
</feature>
<dbReference type="SUPFAM" id="SSF57850">
    <property type="entry name" value="RING/U-box"/>
    <property type="match status" value="1"/>
</dbReference>
<dbReference type="eggNOG" id="ENOG502QPQI">
    <property type="taxonomic scope" value="Eukaryota"/>
</dbReference>
<dbReference type="OMA" id="HRNATCS"/>
<dbReference type="InterPro" id="IPR001841">
    <property type="entry name" value="Znf_RING"/>
</dbReference>
<dbReference type="PANTHER" id="PTHR31150">
    <property type="entry name" value="EXPRESSED PROTEIN"/>
    <property type="match status" value="1"/>
</dbReference>
<protein>
    <recommendedName>
        <fullName evidence="3">RING-type domain-containing protein</fullName>
    </recommendedName>
</protein>
<dbReference type="PANTHER" id="PTHR31150:SF32">
    <property type="entry name" value="RING_U-BOX SUPERFAMILY PROTEIN"/>
    <property type="match status" value="1"/>
</dbReference>
<evidence type="ECO:0000313" key="4">
    <source>
        <dbReference type="EMBL" id="ERN09213.1"/>
    </source>
</evidence>
<evidence type="ECO:0000256" key="1">
    <source>
        <dbReference type="PROSITE-ProRule" id="PRU00175"/>
    </source>
</evidence>
<evidence type="ECO:0000259" key="3">
    <source>
        <dbReference type="PROSITE" id="PS50089"/>
    </source>
</evidence>
<dbReference type="HOGENOM" id="CLU_036553_0_0_1"/>
<name>W1PME6_AMBTC</name>
<dbReference type="GO" id="GO:0008270">
    <property type="term" value="F:zinc ion binding"/>
    <property type="evidence" value="ECO:0007669"/>
    <property type="project" value="UniProtKB-KW"/>
</dbReference>
<dbReference type="SMART" id="SM00184">
    <property type="entry name" value="RING"/>
    <property type="match status" value="1"/>
</dbReference>